<dbReference type="AlphaFoldDB" id="A0A7M2YUB4"/>
<dbReference type="EMBL" id="QQZY01000010">
    <property type="protein sequence ID" value="RDI73330.1"/>
    <property type="molecule type" value="Genomic_DNA"/>
</dbReference>
<evidence type="ECO:0000313" key="2">
    <source>
        <dbReference type="Proteomes" id="UP000254134"/>
    </source>
</evidence>
<sequence>MSADTHTGQEAAELTVGDPFLWYAAAARFAEGLGGKRYTVVNVHHLPPGVFEQVDLDEVHLIHYDGEHWLYGRKSFGPVGVNLYSTHDRDEITATYARLVAAGKAES</sequence>
<proteinExistence type="predicted"/>
<accession>A0A7M2YUB4</accession>
<keyword evidence="2" id="KW-1185">Reference proteome</keyword>
<reference evidence="1 2" key="1">
    <citation type="submission" date="2018-07" db="EMBL/GenBank/DDBJ databases">
        <title>High-quality-draft genome sequence of Gaiella occulta.</title>
        <authorList>
            <person name="Severino R."/>
            <person name="Froufe H.J.C."/>
            <person name="Rainey F.A."/>
            <person name="Barroso C."/>
            <person name="Albuquerque L."/>
            <person name="Lobo-Da-Cunha A."/>
            <person name="Da Costa M.S."/>
            <person name="Egas C."/>
        </authorList>
    </citation>
    <scope>NUCLEOTIDE SEQUENCE [LARGE SCALE GENOMIC DNA]</scope>
    <source>
        <strain evidence="1 2">F2-233</strain>
    </source>
</reference>
<evidence type="ECO:0000313" key="1">
    <source>
        <dbReference type="EMBL" id="RDI73330.1"/>
    </source>
</evidence>
<organism evidence="1 2">
    <name type="scientific">Gaiella occulta</name>
    <dbReference type="NCBI Taxonomy" id="1002870"/>
    <lineage>
        <taxon>Bacteria</taxon>
        <taxon>Bacillati</taxon>
        <taxon>Actinomycetota</taxon>
        <taxon>Thermoleophilia</taxon>
        <taxon>Gaiellales</taxon>
        <taxon>Gaiellaceae</taxon>
        <taxon>Gaiella</taxon>
    </lineage>
</organism>
<dbReference type="Proteomes" id="UP000254134">
    <property type="component" value="Unassembled WGS sequence"/>
</dbReference>
<protein>
    <submittedName>
        <fullName evidence="1">Uncharacterized protein</fullName>
    </submittedName>
</protein>
<reference evidence="2" key="2">
    <citation type="journal article" date="2019" name="MicrobiologyOpen">
        <title>High-quality draft genome sequence of Gaiella occulta isolated from a 150 meter deep mineral water borehole and comparison with the genome sequences of other deep-branching lineages of the phylum Actinobacteria.</title>
        <authorList>
            <person name="Severino R."/>
            <person name="Froufe H.J.C."/>
            <person name="Barroso C."/>
            <person name="Albuquerque L."/>
            <person name="Lobo-da-Cunha A."/>
            <person name="da Costa M.S."/>
            <person name="Egas C."/>
        </authorList>
    </citation>
    <scope>NUCLEOTIDE SEQUENCE [LARGE SCALE GENOMIC DNA]</scope>
    <source>
        <strain evidence="2">F2-233</strain>
    </source>
</reference>
<gene>
    <name evidence="1" type="ORF">Gocc_2930</name>
</gene>
<comment type="caution">
    <text evidence="1">The sequence shown here is derived from an EMBL/GenBank/DDBJ whole genome shotgun (WGS) entry which is preliminary data.</text>
</comment>
<name>A0A7M2YUB4_9ACTN</name>
<dbReference type="RefSeq" id="WP_114797324.1">
    <property type="nucleotide sequence ID" value="NZ_QQZY01000010.1"/>
</dbReference>